<accession>A0A6L2P3J2</accession>
<feature type="region of interest" description="Disordered" evidence="7">
    <location>
        <begin position="1"/>
        <end position="131"/>
    </location>
</feature>
<feature type="compositionally biased region" description="Low complexity" evidence="7">
    <location>
        <begin position="41"/>
        <end position="52"/>
    </location>
</feature>
<keyword evidence="1" id="KW-0808">Transferase</keyword>
<dbReference type="InterPro" id="IPR043502">
    <property type="entry name" value="DNA/RNA_pol_sf"/>
</dbReference>
<organism evidence="12">
    <name type="scientific">Tanacetum cinerariifolium</name>
    <name type="common">Dalmatian daisy</name>
    <name type="synonym">Chrysanthemum cinerariifolium</name>
    <dbReference type="NCBI Taxonomy" id="118510"/>
    <lineage>
        <taxon>Eukaryota</taxon>
        <taxon>Viridiplantae</taxon>
        <taxon>Streptophyta</taxon>
        <taxon>Embryophyta</taxon>
        <taxon>Tracheophyta</taxon>
        <taxon>Spermatophyta</taxon>
        <taxon>Magnoliopsida</taxon>
        <taxon>eudicotyledons</taxon>
        <taxon>Gunneridae</taxon>
        <taxon>Pentapetalae</taxon>
        <taxon>asterids</taxon>
        <taxon>campanulids</taxon>
        <taxon>Asterales</taxon>
        <taxon>Asteraceae</taxon>
        <taxon>Asteroideae</taxon>
        <taxon>Anthemideae</taxon>
        <taxon>Anthemidinae</taxon>
        <taxon>Tanacetum</taxon>
    </lineage>
</organism>
<feature type="domain" description="Reverse transcriptase RNase H-like" evidence="11">
    <location>
        <begin position="768"/>
        <end position="861"/>
    </location>
</feature>
<dbReference type="PANTHER" id="PTHR48475">
    <property type="entry name" value="RIBONUCLEASE H"/>
    <property type="match status" value="1"/>
</dbReference>
<evidence type="ECO:0000259" key="11">
    <source>
        <dbReference type="Pfam" id="PF17917"/>
    </source>
</evidence>
<reference evidence="12" key="1">
    <citation type="journal article" date="2019" name="Sci. Rep.">
        <title>Draft genome of Tanacetum cinerariifolium, the natural source of mosquito coil.</title>
        <authorList>
            <person name="Yamashiro T."/>
            <person name="Shiraishi A."/>
            <person name="Satake H."/>
            <person name="Nakayama K."/>
        </authorList>
    </citation>
    <scope>NUCLEOTIDE SEQUENCE</scope>
</reference>
<dbReference type="InterPro" id="IPR043128">
    <property type="entry name" value="Rev_trsase/Diguanyl_cyclase"/>
</dbReference>
<dbReference type="CDD" id="cd01647">
    <property type="entry name" value="RT_LTR"/>
    <property type="match status" value="1"/>
</dbReference>
<feature type="domain" description="Retrotransposon gag" evidence="9">
    <location>
        <begin position="188"/>
        <end position="276"/>
    </location>
</feature>
<feature type="region of interest" description="Disordered" evidence="7">
    <location>
        <begin position="319"/>
        <end position="352"/>
    </location>
</feature>
<keyword evidence="5" id="KW-0378">Hydrolase</keyword>
<feature type="domain" description="Reverse transcriptase" evidence="8">
    <location>
        <begin position="589"/>
        <end position="690"/>
    </location>
</feature>
<dbReference type="CDD" id="cd09279">
    <property type="entry name" value="RNase_HI_like"/>
    <property type="match status" value="1"/>
</dbReference>
<dbReference type="InterPro" id="IPR002156">
    <property type="entry name" value="RNaseH_domain"/>
</dbReference>
<dbReference type="Gene3D" id="3.30.70.270">
    <property type="match status" value="1"/>
</dbReference>
<evidence type="ECO:0000259" key="8">
    <source>
        <dbReference type="Pfam" id="PF00078"/>
    </source>
</evidence>
<dbReference type="SUPFAM" id="SSF53098">
    <property type="entry name" value="Ribonuclease H-like"/>
    <property type="match status" value="2"/>
</dbReference>
<dbReference type="Pfam" id="PF03732">
    <property type="entry name" value="Retrotrans_gag"/>
    <property type="match status" value="1"/>
</dbReference>
<feature type="domain" description="RNase H type-1" evidence="10">
    <location>
        <begin position="919"/>
        <end position="1006"/>
    </location>
</feature>
<dbReference type="Gene3D" id="3.30.420.10">
    <property type="entry name" value="Ribonuclease H-like superfamily/Ribonuclease H"/>
    <property type="match status" value="2"/>
</dbReference>
<dbReference type="Pfam" id="PF00078">
    <property type="entry name" value="RVT_1"/>
    <property type="match status" value="1"/>
</dbReference>
<evidence type="ECO:0000256" key="7">
    <source>
        <dbReference type="SAM" id="MobiDB-lite"/>
    </source>
</evidence>
<dbReference type="InterPro" id="IPR012337">
    <property type="entry name" value="RNaseH-like_sf"/>
</dbReference>
<dbReference type="Pfam" id="PF13456">
    <property type="entry name" value="RVT_3"/>
    <property type="match status" value="1"/>
</dbReference>
<keyword evidence="6 12" id="KW-0695">RNA-directed DNA polymerase</keyword>
<sequence>MIKELDNQGQEKITPRKLFNEEAGGAGSDNSQASPSAEKVGGYSSDGSSRSRSQGRSRFARKHQKNISRNKGISKSHRSVRSEARSRSKSKSVKSKPQPMRASQRKSNSDSGYDIVSDSGSKDLSMPYRRPKPIPFTSRITRFRYYRRAKLPPNVRLYEWNKDPKDHLSIFSVAAEQKEWPMPVWCKMFCQTLTGLTRNWFDSMDPKSIDGFKELSNKFLEEFSQQKRYDKDPTKIHGIKRKPNEGLQAFMDRFKSESDHIKGVPPVLRISVFMHGHGHPELAKKLNDKISKTVDEMWERVRAIIREETVSDTIKVIRTPRREKSAGKASWSKNQNGSRNRGHRRGEGRSMGTYAPYARREGFTPLTKTPKEIFAINNVNFPPPPLMVGTLEKRSMNKFCNYHQDRGHNTNDYYHLKKKIEEAMTLGRLAHLMKDIMVRRIHVDGGSSSEVMYEKCFRNLSYRTRSRLKEFRIPVVGFSGELNKGKKPSKSNSEEKIVVNDNYPEQLVTIGGGLSTECRQALIHTLRKNVDIFAQTLADMMGIPRAITEHNLDTYPHIEPKVQKKRSLTSDGRKVVTMKLMNGSRLMTKKDDEKTAFHMEEGVFCYTKMPFGLKNARATYQRLVDFAFKEQIGVNLKAYANEMVIKSRNEQDIIKDVEQTFSTLRRINMKLNPKKCSFGMEEGKFLGYIVTSKGIRANLQKTKAIMDMPSPRTLKQMQSLNTLKKCTNKKEFRWTEAAEAAFLEMKKLVSELPTLTTPKKGETLMRYLAAANEAVSAVLLTKREGRQMPIHYVSRSLHGAETNCASMEKLALALVHVARWLRRYFQAHPIKVITDSLIRQVLNNSGASRRLAKWAVELGAYGITYLPRVAVKGQVLADFLADTPTEINATPDVASTPRAEDILIALEDMEYSYVLCLNFSNSNNDAEYEALLVGLQIATKMQVKDIHAFVDSKLVASRVEGSYEAKGKRMIKYQEKVFELAGAFNRFRITHIPRVENKKADALSKLAEVQFDHLSKEVPVEVMNVCSVEAQEVNMVVEEEGPTWMTSIQNYLEKRELPKDPVDARTLMEKNENYTIEDRVVAKAMNLGCFWSSMHRDARELIRACDDCQAHASVPRLPKADMILVTSAWPFMKWGIDIVGPLPEGPGRVKYLIVATDYFTKWMEAKPLATITEIGMPTHRTSSVNEKINDQELRLNRDMLDERREITAIREAMYKHQVENYYNKKVRHVQFKVGEFVLRINEVSRDANTGKLGPT</sequence>
<protein>
    <submittedName>
        <fullName evidence="12">Reverse transcriptase domain-containing protein</fullName>
    </submittedName>
</protein>
<name>A0A6L2P3J2_TANCI</name>
<feature type="compositionally biased region" description="Basic residues" evidence="7">
    <location>
        <begin position="53"/>
        <end position="79"/>
    </location>
</feature>
<keyword evidence="4" id="KW-0255">Endonuclease</keyword>
<dbReference type="InterPro" id="IPR041373">
    <property type="entry name" value="RT_RNaseH"/>
</dbReference>
<dbReference type="GO" id="GO:0003676">
    <property type="term" value="F:nucleic acid binding"/>
    <property type="evidence" value="ECO:0007669"/>
    <property type="project" value="InterPro"/>
</dbReference>
<evidence type="ECO:0000256" key="6">
    <source>
        <dbReference type="ARBA" id="ARBA00022918"/>
    </source>
</evidence>
<evidence type="ECO:0000256" key="3">
    <source>
        <dbReference type="ARBA" id="ARBA00022722"/>
    </source>
</evidence>
<evidence type="ECO:0000256" key="5">
    <source>
        <dbReference type="ARBA" id="ARBA00022801"/>
    </source>
</evidence>
<dbReference type="PANTHER" id="PTHR48475:SF2">
    <property type="entry name" value="RIBONUCLEASE H"/>
    <property type="match status" value="1"/>
</dbReference>
<evidence type="ECO:0000256" key="4">
    <source>
        <dbReference type="ARBA" id="ARBA00022759"/>
    </source>
</evidence>
<dbReference type="Gene3D" id="3.10.10.10">
    <property type="entry name" value="HIV Type 1 Reverse Transcriptase, subunit A, domain 1"/>
    <property type="match status" value="1"/>
</dbReference>
<comment type="caution">
    <text evidence="12">The sequence shown here is derived from an EMBL/GenBank/DDBJ whole genome shotgun (WGS) entry which is preliminary data.</text>
</comment>
<gene>
    <name evidence="12" type="ORF">Tci_063362</name>
</gene>
<keyword evidence="2" id="KW-0548">Nucleotidyltransferase</keyword>
<dbReference type="GO" id="GO:0004523">
    <property type="term" value="F:RNA-DNA hybrid ribonuclease activity"/>
    <property type="evidence" value="ECO:0007669"/>
    <property type="project" value="InterPro"/>
</dbReference>
<evidence type="ECO:0000259" key="10">
    <source>
        <dbReference type="Pfam" id="PF13456"/>
    </source>
</evidence>
<dbReference type="EMBL" id="BKCJ010010393">
    <property type="protein sequence ID" value="GEU91384.1"/>
    <property type="molecule type" value="Genomic_DNA"/>
</dbReference>
<evidence type="ECO:0000313" key="12">
    <source>
        <dbReference type="EMBL" id="GEU91384.1"/>
    </source>
</evidence>
<evidence type="ECO:0000256" key="2">
    <source>
        <dbReference type="ARBA" id="ARBA00022695"/>
    </source>
</evidence>
<evidence type="ECO:0000256" key="1">
    <source>
        <dbReference type="ARBA" id="ARBA00022679"/>
    </source>
</evidence>
<proteinExistence type="predicted"/>
<dbReference type="AlphaFoldDB" id="A0A6L2P3J2"/>
<dbReference type="GO" id="GO:0003964">
    <property type="term" value="F:RNA-directed DNA polymerase activity"/>
    <property type="evidence" value="ECO:0007669"/>
    <property type="project" value="UniProtKB-KW"/>
</dbReference>
<evidence type="ECO:0000259" key="9">
    <source>
        <dbReference type="Pfam" id="PF03732"/>
    </source>
</evidence>
<dbReference type="InterPro" id="IPR036397">
    <property type="entry name" value="RNaseH_sf"/>
</dbReference>
<dbReference type="InterPro" id="IPR005162">
    <property type="entry name" value="Retrotrans_gag_dom"/>
</dbReference>
<dbReference type="SUPFAM" id="SSF56672">
    <property type="entry name" value="DNA/RNA polymerases"/>
    <property type="match status" value="1"/>
</dbReference>
<dbReference type="InterPro" id="IPR000477">
    <property type="entry name" value="RT_dom"/>
</dbReference>
<dbReference type="Pfam" id="PF17917">
    <property type="entry name" value="RT_RNaseH"/>
    <property type="match status" value="1"/>
</dbReference>
<keyword evidence="3" id="KW-0540">Nuclease</keyword>